<proteinExistence type="predicted"/>
<dbReference type="EMBL" id="MHQO01000067">
    <property type="protein sequence ID" value="OHA04875.1"/>
    <property type="molecule type" value="Genomic_DNA"/>
</dbReference>
<protein>
    <submittedName>
        <fullName evidence="1">Uncharacterized protein</fullName>
    </submittedName>
</protein>
<dbReference type="Proteomes" id="UP000177982">
    <property type="component" value="Unassembled WGS sequence"/>
</dbReference>
<dbReference type="AlphaFoldDB" id="A0A1G2KZK5"/>
<accession>A0A1G2KZK5</accession>
<evidence type="ECO:0000313" key="1">
    <source>
        <dbReference type="EMBL" id="OHA04875.1"/>
    </source>
</evidence>
<name>A0A1G2KZK5_9BACT</name>
<reference evidence="1 2" key="1">
    <citation type="journal article" date="2016" name="Nat. Commun.">
        <title>Thousands of microbial genomes shed light on interconnected biogeochemical processes in an aquifer system.</title>
        <authorList>
            <person name="Anantharaman K."/>
            <person name="Brown C.T."/>
            <person name="Hug L.A."/>
            <person name="Sharon I."/>
            <person name="Castelle C.J."/>
            <person name="Probst A.J."/>
            <person name="Thomas B.C."/>
            <person name="Singh A."/>
            <person name="Wilkins M.J."/>
            <person name="Karaoz U."/>
            <person name="Brodie E.L."/>
            <person name="Williams K.H."/>
            <person name="Hubbard S.S."/>
            <person name="Banfield J.F."/>
        </authorList>
    </citation>
    <scope>NUCLEOTIDE SEQUENCE [LARGE SCALE GENOMIC DNA]</scope>
</reference>
<comment type="caution">
    <text evidence="1">The sequence shown here is derived from an EMBL/GenBank/DDBJ whole genome shotgun (WGS) entry which is preliminary data.</text>
</comment>
<evidence type="ECO:0000313" key="2">
    <source>
        <dbReference type="Proteomes" id="UP000177982"/>
    </source>
</evidence>
<sequence>MDTPLKMVMEPWPMQKCWRMHWISNIDSASGKQVVFMGEVYDVIQKLKARKPHLNIGTDSSDTFLFANTNLTPEDAQKINVLVQKACWKQLGRDFNYMRAAR</sequence>
<gene>
    <name evidence="1" type="ORF">A2934_00880</name>
</gene>
<organism evidence="1 2">
    <name type="scientific">Candidatus Sungbacteria bacterium RIFCSPLOWO2_01_FULL_47_10</name>
    <dbReference type="NCBI Taxonomy" id="1802276"/>
    <lineage>
        <taxon>Bacteria</taxon>
        <taxon>Candidatus Sungiibacteriota</taxon>
    </lineage>
</organism>